<accession>A0A7W3W4H4</accession>
<sequence length="130" mass="14279">MHVLERLEAGEPRGRRGGGRIADPEALSDLIEDAIAWFEPSHPDEEDTLASSQPRITLLTPRTPAHDILEDLLDENGCHLPDSSYSDNDNEYDVDGDLDEAEIEGLNERLDAQFANAVRTEAAANQNGLT</sequence>
<reference evidence="2 3" key="1">
    <citation type="submission" date="2020-08" db="EMBL/GenBank/DDBJ databases">
        <title>Amycolatopsis sp. nov. DR6-1 isolated from Dendrobium heterocarpum.</title>
        <authorList>
            <person name="Tedsree N."/>
            <person name="Kuncharoen N."/>
            <person name="Likhitwitayawuid K."/>
            <person name="Tanasupawat S."/>
        </authorList>
    </citation>
    <scope>NUCLEOTIDE SEQUENCE [LARGE SCALE GENOMIC DNA]</scope>
    <source>
        <strain evidence="2 3">DR6-1</strain>
    </source>
</reference>
<dbReference type="Proteomes" id="UP000526734">
    <property type="component" value="Unassembled WGS sequence"/>
</dbReference>
<dbReference type="AlphaFoldDB" id="A0A7W3W4H4"/>
<proteinExistence type="predicted"/>
<comment type="caution">
    <text evidence="2">The sequence shown here is derived from an EMBL/GenBank/DDBJ whole genome shotgun (WGS) entry which is preliminary data.</text>
</comment>
<feature type="region of interest" description="Disordered" evidence="1">
    <location>
        <begin position="1"/>
        <end position="22"/>
    </location>
</feature>
<keyword evidence="3" id="KW-1185">Reference proteome</keyword>
<evidence type="ECO:0000313" key="2">
    <source>
        <dbReference type="EMBL" id="MBB1158661.1"/>
    </source>
</evidence>
<dbReference type="RefSeq" id="WP_182895418.1">
    <property type="nucleotide sequence ID" value="NZ_JACGZW010000015.1"/>
</dbReference>
<feature type="compositionally biased region" description="Basic and acidic residues" evidence="1">
    <location>
        <begin position="1"/>
        <end position="14"/>
    </location>
</feature>
<evidence type="ECO:0000256" key="1">
    <source>
        <dbReference type="SAM" id="MobiDB-lite"/>
    </source>
</evidence>
<name>A0A7W3W4H4_9PSEU</name>
<dbReference type="EMBL" id="JACGZW010000015">
    <property type="protein sequence ID" value="MBB1158661.1"/>
    <property type="molecule type" value="Genomic_DNA"/>
</dbReference>
<gene>
    <name evidence="2" type="ORF">H4281_36420</name>
</gene>
<organism evidence="2 3">
    <name type="scientific">Amycolatopsis dendrobii</name>
    <dbReference type="NCBI Taxonomy" id="2760662"/>
    <lineage>
        <taxon>Bacteria</taxon>
        <taxon>Bacillati</taxon>
        <taxon>Actinomycetota</taxon>
        <taxon>Actinomycetes</taxon>
        <taxon>Pseudonocardiales</taxon>
        <taxon>Pseudonocardiaceae</taxon>
        <taxon>Amycolatopsis</taxon>
    </lineage>
</organism>
<protein>
    <submittedName>
        <fullName evidence="2">Uncharacterized protein</fullName>
    </submittedName>
</protein>
<evidence type="ECO:0000313" key="3">
    <source>
        <dbReference type="Proteomes" id="UP000526734"/>
    </source>
</evidence>